<dbReference type="SUPFAM" id="SSF46785">
    <property type="entry name" value="Winged helix' DNA-binding domain"/>
    <property type="match status" value="1"/>
</dbReference>
<feature type="region of interest" description="Disordered" evidence="1">
    <location>
        <begin position="1"/>
        <end position="27"/>
    </location>
</feature>
<dbReference type="EMBL" id="JBHSZZ010000077">
    <property type="protein sequence ID" value="MFC7188202.1"/>
    <property type="molecule type" value="Genomic_DNA"/>
</dbReference>
<dbReference type="Proteomes" id="UP001596390">
    <property type="component" value="Unassembled WGS sequence"/>
</dbReference>
<name>A0ABD5YI85_9EURY</name>
<dbReference type="Gene3D" id="1.10.10.10">
    <property type="entry name" value="Winged helix-like DNA-binding domain superfamily/Winged helix DNA-binding domain"/>
    <property type="match status" value="1"/>
</dbReference>
<sequence length="915" mass="99928">MNARSDAPATDRIDSGHNAPTPSRDAAGVTYTDTASFAAVDLRDSPATASALWRALVDPWDGAGLSRPLVTAVRQLVTGETRPDARATLQETVGENALDSALADVLLSLATHTAGAQFWDALATLPALGGGRPLGFRSDLEDARAVARVLEAVDVTPTVAISLPDGFRDRDRSTRSAWCRLVAALGRGADVRLVCSRVDRAWLAEYHRDDLPGVSDARSSRRDTAHLADARDAVGVGSREERVLTTLADTDTETAAYARLYAAFSVGRSRVRQVLANLADARLVERYGSDGERRVELTATGRQFVTEEIARQSRLPDGVSESEQFYNNRRVIPRTHEEGEDREDTTPPDRPDRHRLQTPHKRRYMDRSTAAATLGSAVEGGVNLLNYPIDAQEDRAEGRWYAEDGRLVVSAEGDNPMSLWVTLALTLASPRTFDRVLTQSKLDEHGVLSMLEDARTIPRDMRQIGWLGEDVTDYDDLRRVLLDAAADLEDRTGDLADVDDDEKRLVLRTEILKEALGLAGSMTHLLDLADVDLVRLVRLPEFSRRFDDDRAAALWKTIAVGSTIGSRYGHHAVYRQLFEDREGKRRQAFEPTVDAADPVARPVGSWVLAGDFAGRTGTVADGIREAFNGFDPHEDAPEIQLRTTVRTEPTRRQVTETARQVLDAKDLRVTPEAVSVLHGLARTPLDVADALHALAGDNDSRRIDAAEVRYALGTLDPNRLLRGFDGRKTTPRRLISALLQADAPVRGDELDELADVSTRSRREHLADLVAAGLVEETNAGYRLLLSFGNTDGEHGERYTDRWPTWVADPAVSPSIHAAAKTLQVGREHHGPGDPVTSPGWPYTGVTDPPDLRDLSTPWPWLDAVLPALWAVATADEYADDPGVVPPSTTRTVTAGPTVDQVPIDGATDTPSRATP</sequence>
<keyword evidence="3" id="KW-1185">Reference proteome</keyword>
<evidence type="ECO:0000256" key="1">
    <source>
        <dbReference type="SAM" id="MobiDB-lite"/>
    </source>
</evidence>
<dbReference type="RefSeq" id="WP_267665644.1">
    <property type="nucleotide sequence ID" value="NZ_JAODIX010000077.1"/>
</dbReference>
<accession>A0ABD5YI85</accession>
<feature type="compositionally biased region" description="Basic and acidic residues" evidence="1">
    <location>
        <begin position="334"/>
        <end position="355"/>
    </location>
</feature>
<feature type="region of interest" description="Disordered" evidence="1">
    <location>
        <begin position="879"/>
        <end position="915"/>
    </location>
</feature>
<comment type="caution">
    <text evidence="2">The sequence shown here is derived from an EMBL/GenBank/DDBJ whole genome shotgun (WGS) entry which is preliminary data.</text>
</comment>
<evidence type="ECO:0008006" key="4">
    <source>
        <dbReference type="Google" id="ProtNLM"/>
    </source>
</evidence>
<evidence type="ECO:0000313" key="3">
    <source>
        <dbReference type="Proteomes" id="UP001596390"/>
    </source>
</evidence>
<proteinExistence type="predicted"/>
<dbReference type="InterPro" id="IPR036390">
    <property type="entry name" value="WH_DNA-bd_sf"/>
</dbReference>
<dbReference type="InterPro" id="IPR036388">
    <property type="entry name" value="WH-like_DNA-bd_sf"/>
</dbReference>
<reference evidence="2 3" key="1">
    <citation type="journal article" date="2019" name="Int. J. Syst. Evol. Microbiol.">
        <title>The Global Catalogue of Microorganisms (GCM) 10K type strain sequencing project: providing services to taxonomists for standard genome sequencing and annotation.</title>
        <authorList>
            <consortium name="The Broad Institute Genomics Platform"/>
            <consortium name="The Broad Institute Genome Sequencing Center for Infectious Disease"/>
            <person name="Wu L."/>
            <person name="Ma J."/>
        </authorList>
    </citation>
    <scope>NUCLEOTIDE SEQUENCE [LARGE SCALE GENOMIC DNA]</scope>
    <source>
        <strain evidence="2 3">Q85</strain>
    </source>
</reference>
<gene>
    <name evidence="2" type="ORF">ACFQMK_15235</name>
</gene>
<organism evidence="2 3">
    <name type="scientific">Halorubrum yunnanense</name>
    <dbReference type="NCBI Taxonomy" id="1526162"/>
    <lineage>
        <taxon>Archaea</taxon>
        <taxon>Methanobacteriati</taxon>
        <taxon>Methanobacteriota</taxon>
        <taxon>Stenosarchaea group</taxon>
        <taxon>Halobacteria</taxon>
        <taxon>Halobacteriales</taxon>
        <taxon>Haloferacaceae</taxon>
        <taxon>Halorubrum</taxon>
    </lineage>
</organism>
<feature type="region of interest" description="Disordered" evidence="1">
    <location>
        <begin position="311"/>
        <end position="366"/>
    </location>
</feature>
<dbReference type="AlphaFoldDB" id="A0ABD5YI85"/>
<evidence type="ECO:0000313" key="2">
    <source>
        <dbReference type="EMBL" id="MFC7188202.1"/>
    </source>
</evidence>
<protein>
    <recommendedName>
        <fullName evidence="4">Plasmid replication protein RepH</fullName>
    </recommendedName>
</protein>